<sequence length="44" mass="4710">MLDQHFSCSLAAGDPEASSDTHFSCGVFLGSLFPQAPERFHVLG</sequence>
<dbReference type="Proteomes" id="UP000319716">
    <property type="component" value="Unassembled WGS sequence"/>
</dbReference>
<evidence type="ECO:0000313" key="2">
    <source>
        <dbReference type="EMBL" id="GAY78528.1"/>
    </source>
</evidence>
<organism evidence="2 3">
    <name type="scientific">Sporolactobacillus inulinus</name>
    <dbReference type="NCBI Taxonomy" id="2078"/>
    <lineage>
        <taxon>Bacteria</taxon>
        <taxon>Bacillati</taxon>
        <taxon>Bacillota</taxon>
        <taxon>Bacilli</taxon>
        <taxon>Bacillales</taxon>
        <taxon>Sporolactobacillaceae</taxon>
        <taxon>Sporolactobacillus</taxon>
    </lineage>
</organism>
<evidence type="ECO:0000256" key="1">
    <source>
        <dbReference type="SAM" id="MobiDB-lite"/>
    </source>
</evidence>
<comment type="caution">
    <text evidence="2">The sequence shown here is derived from an EMBL/GenBank/DDBJ whole genome shotgun (WGS) entry which is preliminary data.</text>
</comment>
<dbReference type="AlphaFoldDB" id="A0A4Y1ZJF9"/>
<feature type="region of interest" description="Disordered" evidence="1">
    <location>
        <begin position="1"/>
        <end position="20"/>
    </location>
</feature>
<gene>
    <name evidence="2" type="ORF">NBRC111894_4082</name>
</gene>
<proteinExistence type="predicted"/>
<protein>
    <submittedName>
        <fullName evidence="2">Uncharacterized protein</fullName>
    </submittedName>
</protein>
<name>A0A4Y1ZJF9_9BACL</name>
<reference evidence="2 3" key="1">
    <citation type="submission" date="2017-11" db="EMBL/GenBank/DDBJ databases">
        <title>Draft Genome Sequence of Sporolactobacillus inulinus NBRC 111894 Isolated from Koso, a Japanese Sugar-Vegetable Fermented Beverage.</title>
        <authorList>
            <person name="Chiou T.Y."/>
            <person name="Oshima K."/>
            <person name="Suda W."/>
            <person name="Hattori M."/>
            <person name="Takahashi T."/>
        </authorList>
    </citation>
    <scope>NUCLEOTIDE SEQUENCE [LARGE SCALE GENOMIC DNA]</scope>
    <source>
        <strain evidence="2 3">NBRC111894</strain>
    </source>
</reference>
<evidence type="ECO:0000313" key="3">
    <source>
        <dbReference type="Proteomes" id="UP000319716"/>
    </source>
</evidence>
<dbReference type="EMBL" id="BEXB01000051">
    <property type="protein sequence ID" value="GAY78528.1"/>
    <property type="molecule type" value="Genomic_DNA"/>
</dbReference>
<accession>A0A4Y1ZJF9</accession>